<dbReference type="Proteomes" id="UP000492821">
    <property type="component" value="Unassembled WGS sequence"/>
</dbReference>
<dbReference type="WBParaSite" id="Pan_g17205.t1">
    <property type="protein sequence ID" value="Pan_g17205.t1"/>
    <property type="gene ID" value="Pan_g17205"/>
</dbReference>
<reference evidence="4" key="2">
    <citation type="submission" date="2020-10" db="UniProtKB">
        <authorList>
            <consortium name="WormBaseParasite"/>
        </authorList>
    </citation>
    <scope>IDENTIFICATION</scope>
</reference>
<keyword evidence="2" id="KW-0812">Transmembrane</keyword>
<evidence type="ECO:0000313" key="3">
    <source>
        <dbReference type="Proteomes" id="UP000492821"/>
    </source>
</evidence>
<keyword evidence="2" id="KW-1133">Transmembrane helix</keyword>
<feature type="transmembrane region" description="Helical" evidence="2">
    <location>
        <begin position="89"/>
        <end position="108"/>
    </location>
</feature>
<sequence length="254" mass="28648">MVDKLEQKSTRYSMRQHDQLDTAEKDRLNNVPTRYSIGFGDLVGEQHDQKPDIDAKDTKLKGVAKNKLPTYLRKNGRKYRINYIELKRFIVYSVVAGGYICSCCMLVYPHKQALFVSEPNKCFQQISQKDEAHCVTEAHCQAVKQCTRLMNNTPTVSDVIQFQAVEDDKTRRASLVPVIQSLLWLSKRGYGIRGTVESGPVSLPSCFEEIDFDGGGLRSLIQLFAVRGDTESEKHIKYGTKTAPTSLPSSKMSC</sequence>
<proteinExistence type="predicted"/>
<evidence type="ECO:0000313" key="4">
    <source>
        <dbReference type="WBParaSite" id="Pan_g17205.t1"/>
    </source>
</evidence>
<keyword evidence="3" id="KW-1185">Reference proteome</keyword>
<accession>A0A7E4V6I8</accession>
<protein>
    <submittedName>
        <fullName evidence="4">EF-hand domain-containing protein</fullName>
    </submittedName>
</protein>
<evidence type="ECO:0000256" key="1">
    <source>
        <dbReference type="SAM" id="MobiDB-lite"/>
    </source>
</evidence>
<feature type="region of interest" description="Disordered" evidence="1">
    <location>
        <begin position="1"/>
        <end position="25"/>
    </location>
</feature>
<dbReference type="AlphaFoldDB" id="A0A7E4V6I8"/>
<organism evidence="3 4">
    <name type="scientific">Panagrellus redivivus</name>
    <name type="common">Microworm</name>
    <dbReference type="NCBI Taxonomy" id="6233"/>
    <lineage>
        <taxon>Eukaryota</taxon>
        <taxon>Metazoa</taxon>
        <taxon>Ecdysozoa</taxon>
        <taxon>Nematoda</taxon>
        <taxon>Chromadorea</taxon>
        <taxon>Rhabditida</taxon>
        <taxon>Tylenchina</taxon>
        <taxon>Panagrolaimomorpha</taxon>
        <taxon>Panagrolaimoidea</taxon>
        <taxon>Panagrolaimidae</taxon>
        <taxon>Panagrellus</taxon>
    </lineage>
</organism>
<name>A0A7E4V6I8_PANRE</name>
<reference evidence="3" key="1">
    <citation type="journal article" date="2013" name="Genetics">
        <title>The draft genome and transcriptome of Panagrellus redivivus are shaped by the harsh demands of a free-living lifestyle.</title>
        <authorList>
            <person name="Srinivasan J."/>
            <person name="Dillman A.R."/>
            <person name="Macchietto M.G."/>
            <person name="Heikkinen L."/>
            <person name="Lakso M."/>
            <person name="Fracchia K.M."/>
            <person name="Antoshechkin I."/>
            <person name="Mortazavi A."/>
            <person name="Wong G."/>
            <person name="Sternberg P.W."/>
        </authorList>
    </citation>
    <scope>NUCLEOTIDE SEQUENCE [LARGE SCALE GENOMIC DNA]</scope>
    <source>
        <strain evidence="3">MT8872</strain>
    </source>
</reference>
<evidence type="ECO:0000256" key="2">
    <source>
        <dbReference type="SAM" id="Phobius"/>
    </source>
</evidence>
<keyword evidence="2" id="KW-0472">Membrane</keyword>